<dbReference type="Proteomes" id="UP000278222">
    <property type="component" value="Unassembled WGS sequence"/>
</dbReference>
<proteinExistence type="predicted"/>
<keyword evidence="2" id="KW-1185">Reference proteome</keyword>
<reference evidence="1 2" key="1">
    <citation type="submission" date="2018-11" db="EMBL/GenBank/DDBJ databases">
        <title>Genomic Encyclopedia of Type Strains, Phase IV (KMG-IV): sequencing the most valuable type-strain genomes for metagenomic binning, comparative biology and taxonomic classification.</title>
        <authorList>
            <person name="Goeker M."/>
        </authorList>
    </citation>
    <scope>NUCLEOTIDE SEQUENCE [LARGE SCALE GENOMIC DNA]</scope>
    <source>
        <strain evidence="1 2">DSM 5900</strain>
    </source>
</reference>
<dbReference type="AlphaFoldDB" id="A0A3N1MF43"/>
<evidence type="ECO:0000313" key="1">
    <source>
        <dbReference type="EMBL" id="ROP99805.1"/>
    </source>
</evidence>
<dbReference type="Pfam" id="PF13801">
    <property type="entry name" value="Metal_resist"/>
    <property type="match status" value="1"/>
</dbReference>
<sequence>MIRPSGLRLLLAAVLALSLVANFFLAGYALNDRGRAQAGGILAEGALAAYPEPVRQEFRRILRDNRLRTFAALRDMREARRSLAEAVNARPFDEAAVTRAMAAVRSATDGLQRLMQEFLLQALRETRADRLPS</sequence>
<name>A0A3N1MF43_9PROT</name>
<accession>A0A3N1MF43</accession>
<dbReference type="RefSeq" id="WP_123689151.1">
    <property type="nucleotide sequence ID" value="NZ_AP019700.1"/>
</dbReference>
<dbReference type="EMBL" id="RJKX01000013">
    <property type="protein sequence ID" value="ROP99805.1"/>
    <property type="molecule type" value="Genomic_DNA"/>
</dbReference>
<gene>
    <name evidence="1" type="ORF">EDC65_1594</name>
</gene>
<protein>
    <submittedName>
        <fullName evidence="1">Heavy-metal resistance protein</fullName>
    </submittedName>
</protein>
<dbReference type="OrthoDB" id="8081295at2"/>
<dbReference type="InterPro" id="IPR025961">
    <property type="entry name" value="Metal_resist"/>
</dbReference>
<comment type="caution">
    <text evidence="1">The sequence shown here is derived from an EMBL/GenBank/DDBJ whole genome shotgun (WGS) entry which is preliminary data.</text>
</comment>
<organism evidence="1 2">
    <name type="scientific">Stella humosa</name>
    <dbReference type="NCBI Taxonomy" id="94"/>
    <lineage>
        <taxon>Bacteria</taxon>
        <taxon>Pseudomonadati</taxon>
        <taxon>Pseudomonadota</taxon>
        <taxon>Alphaproteobacteria</taxon>
        <taxon>Rhodospirillales</taxon>
        <taxon>Stellaceae</taxon>
        <taxon>Stella</taxon>
    </lineage>
</organism>
<evidence type="ECO:0000313" key="2">
    <source>
        <dbReference type="Proteomes" id="UP000278222"/>
    </source>
</evidence>